<evidence type="ECO:0000313" key="16">
    <source>
        <dbReference type="Proteomes" id="UP000677054"/>
    </source>
</evidence>
<evidence type="ECO:0000256" key="3">
    <source>
        <dbReference type="ARBA" id="ARBA00006898"/>
    </source>
</evidence>
<evidence type="ECO:0000256" key="5">
    <source>
        <dbReference type="ARBA" id="ARBA00022475"/>
    </source>
</evidence>
<dbReference type="SMART" id="SM00657">
    <property type="entry name" value="RPOL4c"/>
    <property type="match status" value="1"/>
</dbReference>
<proteinExistence type="inferred from homology"/>
<evidence type="ECO:0000256" key="9">
    <source>
        <dbReference type="ARBA" id="ARBA00023242"/>
    </source>
</evidence>
<keyword evidence="5" id="KW-1003">Cell membrane</keyword>
<comment type="function">
    <text evidence="12">DNA-dependent RNA polymerase catalyzes the transcription of DNA into RNA using the four ribonucleoside triphosphates as substrates. Specific peripheric component of RNA polymerase III (Pol III) which synthesizes small non-coding RNAs including 5S rRNA, snRNAs, tRNAs and miRNAs from at least 500 distinct genomic loci. With POLR3H/RPC8 forms a mobile stalk that protrudes from Pol III core and functions primarily in transcription initiation. Pol III plays a key role in sensing and limiting infection by intracellular bacteria and DNA viruses. Acts as nuclear and cytosolic DNA sensor involved in innate immune response. Can sense non-self dsDNA that serves as template for transcription into dsRNA. The non-self RNA polymerase III transcripts, such as Epstein-Barr virus-encoded RNAs (EBERs) induce type I interferon and NF-kappa-B through the RIG-I pathway.</text>
</comment>
<evidence type="ECO:0000259" key="14">
    <source>
        <dbReference type="SMART" id="SM00657"/>
    </source>
</evidence>
<evidence type="ECO:0000313" key="15">
    <source>
        <dbReference type="EMBL" id="CAD7251520.1"/>
    </source>
</evidence>
<dbReference type="Gene3D" id="1.20.1250.40">
    <property type="match status" value="1"/>
</dbReference>
<dbReference type="InterPro" id="IPR038846">
    <property type="entry name" value="RPC9"/>
</dbReference>
<evidence type="ECO:0000256" key="6">
    <source>
        <dbReference type="ARBA" id="ARBA00022478"/>
    </source>
</evidence>
<dbReference type="Proteomes" id="UP000677054">
    <property type="component" value="Unassembled WGS sequence"/>
</dbReference>
<name>A0A7R9FQP7_9CRUS</name>
<accession>A0A7R9FQP7</accession>
<organism evidence="15">
    <name type="scientific">Darwinula stevensoni</name>
    <dbReference type="NCBI Taxonomy" id="69355"/>
    <lineage>
        <taxon>Eukaryota</taxon>
        <taxon>Metazoa</taxon>
        <taxon>Ecdysozoa</taxon>
        <taxon>Arthropoda</taxon>
        <taxon>Crustacea</taxon>
        <taxon>Oligostraca</taxon>
        <taxon>Ostracoda</taxon>
        <taxon>Podocopa</taxon>
        <taxon>Podocopida</taxon>
        <taxon>Darwinulocopina</taxon>
        <taxon>Darwinuloidea</taxon>
        <taxon>Darwinulidae</taxon>
        <taxon>Darwinula</taxon>
    </lineage>
</organism>
<protein>
    <recommendedName>
        <fullName evidence="4">DNA-directed RNA polymerase III subunit RPC9</fullName>
    </recommendedName>
    <alternativeName>
        <fullName evidence="13">DNA-directed RNA polymerase III subunit rpc9</fullName>
    </alternativeName>
</protein>
<evidence type="ECO:0000256" key="10">
    <source>
        <dbReference type="ARBA" id="ARBA00043924"/>
    </source>
</evidence>
<dbReference type="PANTHER" id="PTHR15561:SF0">
    <property type="entry name" value="DNA-DIRECTED RNA POLYMERASE III SUBUNIT RPC9"/>
    <property type="match status" value="1"/>
</dbReference>
<reference evidence="15" key="1">
    <citation type="submission" date="2020-11" db="EMBL/GenBank/DDBJ databases">
        <authorList>
            <person name="Tran Van P."/>
        </authorList>
    </citation>
    <scope>NUCLEOTIDE SEQUENCE</scope>
</reference>
<keyword evidence="6" id="KW-0240">DNA-directed RNA polymerase</keyword>
<comment type="subunit">
    <text evidence="11">Component of the RNA polymerase III complex consisting of 17 subunits: a ten-subunit horseshoe-shaped catalytic core composed of POLR3A/RPC1, POLR3B/RPC2, POLR1C/RPAC1, POLR1D/RPAC2, POLR3K/RPC10, POLR2E/RPABC1, POLR2F/RPABC2, POLR2H/RPABC3, POLR2K/RPABC4 and POLR2L/RPABC5; a mobile stalk composed of two subunits POLR3H/RPC8 and CRCP/RPC9, protruding from the core and functioning primarily in transcription initiation; and additional subunits homologous to general transcription factors of the RNA polymerase II machinery, POLR3C/RPC3-POLR3F/RPC6-POLR3G/RPC7 heterotrimer required for transcription initiation and POLR3D/RPC4-POLR3E/RPC5 heterodimer involved in both transcription initiation and termination.</text>
</comment>
<feature type="domain" description="RNA polymerase Rpb4/RPC9 core" evidence="14">
    <location>
        <begin position="1"/>
        <end position="121"/>
    </location>
</feature>
<dbReference type="GO" id="GO:0000166">
    <property type="term" value="F:nucleotide binding"/>
    <property type="evidence" value="ECO:0007669"/>
    <property type="project" value="InterPro"/>
</dbReference>
<sequence length="135" mass="15130">MEVVKDNCAYLSNYEVLQLLKEVNTLDSKQNRQVNLRTVAYEASKYLEGTPCIHQSKEQIQKLMQALVPYNLTKIEKLQILNSCPTTPVEIQLIVEDAEERLTEEQVNGILKIIADSIPIPRPTGESESDGGASN</sequence>
<dbReference type="AlphaFoldDB" id="A0A7R9FQP7"/>
<dbReference type="Pfam" id="PF03874">
    <property type="entry name" value="RNA_pol_Rpb4"/>
    <property type="match status" value="1"/>
</dbReference>
<evidence type="ECO:0000256" key="11">
    <source>
        <dbReference type="ARBA" id="ARBA00044007"/>
    </source>
</evidence>
<dbReference type="InterPro" id="IPR005574">
    <property type="entry name" value="Rpb4/RPC9"/>
</dbReference>
<dbReference type="InterPro" id="IPR006590">
    <property type="entry name" value="RNA_pol_Rpb4/RPC9_core"/>
</dbReference>
<comment type="similarity">
    <text evidence="3">Belongs to the eukaryotic RPC9 RNA polymerase subunit family.</text>
</comment>
<evidence type="ECO:0000256" key="1">
    <source>
        <dbReference type="ARBA" id="ARBA00004123"/>
    </source>
</evidence>
<evidence type="ECO:0000256" key="12">
    <source>
        <dbReference type="ARBA" id="ARBA00045808"/>
    </source>
</evidence>
<dbReference type="GO" id="GO:0005666">
    <property type="term" value="C:RNA polymerase III complex"/>
    <property type="evidence" value="ECO:0007669"/>
    <property type="project" value="InterPro"/>
</dbReference>
<evidence type="ECO:0000256" key="4">
    <source>
        <dbReference type="ARBA" id="ARBA00016672"/>
    </source>
</evidence>
<dbReference type="InterPro" id="IPR038324">
    <property type="entry name" value="Rpb4/RPC9_sf"/>
</dbReference>
<gene>
    <name evidence="15" type="ORF">DSTB1V02_LOCUS11286</name>
</gene>
<dbReference type="SUPFAM" id="SSF47819">
    <property type="entry name" value="HRDC-like"/>
    <property type="match status" value="1"/>
</dbReference>
<dbReference type="EMBL" id="CAJPEV010003607">
    <property type="protein sequence ID" value="CAG0900135.1"/>
    <property type="molecule type" value="Genomic_DNA"/>
</dbReference>
<dbReference type="InterPro" id="IPR010997">
    <property type="entry name" value="HRDC-like_sf"/>
</dbReference>
<dbReference type="EMBL" id="LR903124">
    <property type="protein sequence ID" value="CAD7251520.1"/>
    <property type="molecule type" value="Genomic_DNA"/>
</dbReference>
<keyword evidence="8" id="KW-0804">Transcription</keyword>
<keyword evidence="7" id="KW-0472">Membrane</keyword>
<keyword evidence="9" id="KW-0539">Nucleus</keyword>
<dbReference type="PANTHER" id="PTHR15561">
    <property type="entry name" value="CALCITONIN GENE-RELATED PEPTIDE-RECEPTOR COMPONENT PROTEIN"/>
    <property type="match status" value="1"/>
</dbReference>
<dbReference type="GO" id="GO:0005886">
    <property type="term" value="C:plasma membrane"/>
    <property type="evidence" value="ECO:0007669"/>
    <property type="project" value="UniProtKB-SubCell"/>
</dbReference>
<evidence type="ECO:0000256" key="8">
    <source>
        <dbReference type="ARBA" id="ARBA00023163"/>
    </source>
</evidence>
<evidence type="ECO:0000256" key="13">
    <source>
        <dbReference type="ARBA" id="ARBA00073026"/>
    </source>
</evidence>
<keyword evidence="16" id="KW-1185">Reference proteome</keyword>
<dbReference type="FunFam" id="1.20.1250.40:FF:000002">
    <property type="entry name" value="DNA-directed RNA polymerase III subunit RPC9"/>
    <property type="match status" value="1"/>
</dbReference>
<dbReference type="OrthoDB" id="1746530at2759"/>
<evidence type="ECO:0000256" key="2">
    <source>
        <dbReference type="ARBA" id="ARBA00004413"/>
    </source>
</evidence>
<comment type="subcellular location">
    <subcellularLocation>
        <location evidence="2">Cell membrane</location>
        <topology evidence="2">Peripheral membrane protein</topology>
        <orientation evidence="2">Cytoplasmic side</orientation>
    </subcellularLocation>
    <subcellularLocation>
        <location evidence="1">Nucleus</location>
    </subcellularLocation>
</comment>
<comment type="function">
    <text evidence="10">Accessory protein for the calcitonin gene-related peptide (CGRP) receptor. It modulates CGRP responsiveness in a variety of tissues.</text>
</comment>
<evidence type="ECO:0000256" key="7">
    <source>
        <dbReference type="ARBA" id="ARBA00023136"/>
    </source>
</evidence>
<dbReference type="GO" id="GO:0006384">
    <property type="term" value="P:transcription initiation at RNA polymerase III promoter"/>
    <property type="evidence" value="ECO:0007669"/>
    <property type="project" value="InterPro"/>
</dbReference>